<reference evidence="1 2" key="1">
    <citation type="submission" date="2016-09" db="EMBL/GenBank/DDBJ databases">
        <authorList>
            <person name="Capua I."/>
            <person name="De Benedictis P."/>
            <person name="Joannis T."/>
            <person name="Lombin L.H."/>
            <person name="Cattoli G."/>
        </authorList>
    </citation>
    <scope>NUCLEOTIDE SEQUENCE [LARGE SCALE GENOMIC DNA]</scope>
    <source>
        <strain evidence="1 2">IMI 309357</strain>
    </source>
</reference>
<dbReference type="Proteomes" id="UP000176998">
    <property type="component" value="Unassembled WGS sequence"/>
</dbReference>
<dbReference type="RefSeq" id="XP_022476505.1">
    <property type="nucleotide sequence ID" value="XM_022617040.1"/>
</dbReference>
<evidence type="ECO:0000313" key="1">
    <source>
        <dbReference type="EMBL" id="OHE99356.1"/>
    </source>
</evidence>
<protein>
    <submittedName>
        <fullName evidence="1">Uncharacterized protein</fullName>
    </submittedName>
</protein>
<evidence type="ECO:0000313" key="2">
    <source>
        <dbReference type="Proteomes" id="UP000176998"/>
    </source>
</evidence>
<name>A0A1G4BDE9_9PEZI</name>
<accession>A0A1G4BDE9</accession>
<dbReference type="OrthoDB" id="4267316at2759"/>
<dbReference type="EMBL" id="MJBS01000037">
    <property type="protein sequence ID" value="OHE99356.1"/>
    <property type="molecule type" value="Genomic_DNA"/>
</dbReference>
<comment type="caution">
    <text evidence="1">The sequence shown here is derived from an EMBL/GenBank/DDBJ whole genome shotgun (WGS) entry which is preliminary data.</text>
</comment>
<dbReference type="GeneID" id="34558550"/>
<dbReference type="AlphaFoldDB" id="A0A1G4BDE9"/>
<sequence length="222" mass="25863">MYVGAHFRIFHPREIFLTFGKDGQRTPETVRPVLLDYSLCVVWSQTRDSTHGRLDALDFDAPPIPRRYIVDKHPLQRLPAPPHPLWKYDMQIVDPFKGWFPVDWKIQPEAFHVWVTSEFGDPEREGVYSTRETLDKTMRALWEEGQRTYEMEKPRLISEGRHDLIIDVSEIHPTPKEKLQAEAKARHDSIVTHARMRRELYRGSGWAIPASLDAACEDPSPP</sequence>
<proteinExistence type="predicted"/>
<gene>
    <name evidence="1" type="ORF">CORC01_05397</name>
</gene>
<keyword evidence="2" id="KW-1185">Reference proteome</keyword>
<organism evidence="1 2">
    <name type="scientific">Colletotrichum orchidophilum</name>
    <dbReference type="NCBI Taxonomy" id="1209926"/>
    <lineage>
        <taxon>Eukaryota</taxon>
        <taxon>Fungi</taxon>
        <taxon>Dikarya</taxon>
        <taxon>Ascomycota</taxon>
        <taxon>Pezizomycotina</taxon>
        <taxon>Sordariomycetes</taxon>
        <taxon>Hypocreomycetidae</taxon>
        <taxon>Glomerellales</taxon>
        <taxon>Glomerellaceae</taxon>
        <taxon>Colletotrichum</taxon>
    </lineage>
</organism>